<proteinExistence type="predicted"/>
<feature type="compositionally biased region" description="Low complexity" evidence="1">
    <location>
        <begin position="166"/>
        <end position="179"/>
    </location>
</feature>
<feature type="chain" id="PRO_5042027761" evidence="2">
    <location>
        <begin position="25"/>
        <end position="293"/>
    </location>
</feature>
<keyword evidence="2" id="KW-0732">Signal</keyword>
<feature type="compositionally biased region" description="Basic residues" evidence="1">
    <location>
        <begin position="56"/>
        <end position="68"/>
    </location>
</feature>
<dbReference type="AlphaFoldDB" id="A0AAD4C0Y8"/>
<evidence type="ECO:0000313" key="4">
    <source>
        <dbReference type="Proteomes" id="UP001194468"/>
    </source>
</evidence>
<name>A0AAD4C0Y8_BOLED</name>
<reference evidence="3" key="2">
    <citation type="journal article" date="2020" name="Nat. Commun.">
        <title>Large-scale genome sequencing of mycorrhizal fungi provides insights into the early evolution of symbiotic traits.</title>
        <authorList>
            <person name="Miyauchi S."/>
            <person name="Kiss E."/>
            <person name="Kuo A."/>
            <person name="Drula E."/>
            <person name="Kohler A."/>
            <person name="Sanchez-Garcia M."/>
            <person name="Morin E."/>
            <person name="Andreopoulos B."/>
            <person name="Barry K.W."/>
            <person name="Bonito G."/>
            <person name="Buee M."/>
            <person name="Carver A."/>
            <person name="Chen C."/>
            <person name="Cichocki N."/>
            <person name="Clum A."/>
            <person name="Culley D."/>
            <person name="Crous P.W."/>
            <person name="Fauchery L."/>
            <person name="Girlanda M."/>
            <person name="Hayes R.D."/>
            <person name="Keri Z."/>
            <person name="LaButti K."/>
            <person name="Lipzen A."/>
            <person name="Lombard V."/>
            <person name="Magnuson J."/>
            <person name="Maillard F."/>
            <person name="Murat C."/>
            <person name="Nolan M."/>
            <person name="Ohm R.A."/>
            <person name="Pangilinan J."/>
            <person name="Pereira M.F."/>
            <person name="Perotto S."/>
            <person name="Peter M."/>
            <person name="Pfister S."/>
            <person name="Riley R."/>
            <person name="Sitrit Y."/>
            <person name="Stielow J.B."/>
            <person name="Szollosi G."/>
            <person name="Zifcakova L."/>
            <person name="Stursova M."/>
            <person name="Spatafora J.W."/>
            <person name="Tedersoo L."/>
            <person name="Vaario L.M."/>
            <person name="Yamada A."/>
            <person name="Yan M."/>
            <person name="Wang P."/>
            <person name="Xu J."/>
            <person name="Bruns T."/>
            <person name="Baldrian P."/>
            <person name="Vilgalys R."/>
            <person name="Dunand C."/>
            <person name="Henrissat B."/>
            <person name="Grigoriev I.V."/>
            <person name="Hibbett D."/>
            <person name="Nagy L.G."/>
            <person name="Martin F.M."/>
        </authorList>
    </citation>
    <scope>NUCLEOTIDE SEQUENCE</scope>
    <source>
        <strain evidence="3">BED1</strain>
    </source>
</reference>
<evidence type="ECO:0000256" key="1">
    <source>
        <dbReference type="SAM" id="MobiDB-lite"/>
    </source>
</evidence>
<evidence type="ECO:0000313" key="3">
    <source>
        <dbReference type="EMBL" id="KAF8445691.1"/>
    </source>
</evidence>
<feature type="signal peptide" evidence="2">
    <location>
        <begin position="1"/>
        <end position="24"/>
    </location>
</feature>
<gene>
    <name evidence="3" type="ORF">L210DRAFT_3642046</name>
</gene>
<dbReference type="EMBL" id="WHUW01000005">
    <property type="protein sequence ID" value="KAF8445691.1"/>
    <property type="molecule type" value="Genomic_DNA"/>
</dbReference>
<sequence>MFMTIALLCLCLLLALLLLRCPPAVPPPPHVIPVPPPRHVSFSLVSSNTLPISPAHRRWSSPFHKRKSSPPDSPDIPVDQFGRILPSSPASEMLPSPKPSRRLSTSLHLSFTGKRRSSSVSCTSTLIHLDQVDARASLPSTPATRSPPQRTRFMNPFSKRSRSRTLSPSSNNTAPLSSPSSPPPRHRTLVNKFKSIFKSTSPEPNPIIQPKPTNTRLRRKPVARTQPYGPPWNAPMPVPEFTMSQHPLRESPYQSFRKSMSPAQLSPRTFISELDDKLSLLQQQRIQDSCSFI</sequence>
<feature type="region of interest" description="Disordered" evidence="1">
    <location>
        <begin position="137"/>
        <end position="188"/>
    </location>
</feature>
<protein>
    <submittedName>
        <fullName evidence="3">Uncharacterized protein</fullName>
    </submittedName>
</protein>
<evidence type="ECO:0000256" key="2">
    <source>
        <dbReference type="SAM" id="SignalP"/>
    </source>
</evidence>
<comment type="caution">
    <text evidence="3">The sequence shown here is derived from an EMBL/GenBank/DDBJ whole genome shotgun (WGS) entry which is preliminary data.</text>
</comment>
<organism evidence="3 4">
    <name type="scientific">Boletus edulis BED1</name>
    <dbReference type="NCBI Taxonomy" id="1328754"/>
    <lineage>
        <taxon>Eukaryota</taxon>
        <taxon>Fungi</taxon>
        <taxon>Dikarya</taxon>
        <taxon>Basidiomycota</taxon>
        <taxon>Agaricomycotina</taxon>
        <taxon>Agaricomycetes</taxon>
        <taxon>Agaricomycetidae</taxon>
        <taxon>Boletales</taxon>
        <taxon>Boletineae</taxon>
        <taxon>Boletaceae</taxon>
        <taxon>Boletoideae</taxon>
        <taxon>Boletus</taxon>
    </lineage>
</organism>
<reference evidence="3" key="1">
    <citation type="submission" date="2019-10" db="EMBL/GenBank/DDBJ databases">
        <authorList>
            <consortium name="DOE Joint Genome Institute"/>
            <person name="Kuo A."/>
            <person name="Miyauchi S."/>
            <person name="Kiss E."/>
            <person name="Drula E."/>
            <person name="Kohler A."/>
            <person name="Sanchez-Garcia M."/>
            <person name="Andreopoulos B."/>
            <person name="Barry K.W."/>
            <person name="Bonito G."/>
            <person name="Buee M."/>
            <person name="Carver A."/>
            <person name="Chen C."/>
            <person name="Cichocki N."/>
            <person name="Clum A."/>
            <person name="Culley D."/>
            <person name="Crous P.W."/>
            <person name="Fauchery L."/>
            <person name="Girlanda M."/>
            <person name="Hayes R."/>
            <person name="Keri Z."/>
            <person name="LaButti K."/>
            <person name="Lipzen A."/>
            <person name="Lombard V."/>
            <person name="Magnuson J."/>
            <person name="Maillard F."/>
            <person name="Morin E."/>
            <person name="Murat C."/>
            <person name="Nolan M."/>
            <person name="Ohm R."/>
            <person name="Pangilinan J."/>
            <person name="Pereira M."/>
            <person name="Perotto S."/>
            <person name="Peter M."/>
            <person name="Riley R."/>
            <person name="Sitrit Y."/>
            <person name="Stielow B."/>
            <person name="Szollosi G."/>
            <person name="Zifcakova L."/>
            <person name="Stursova M."/>
            <person name="Spatafora J.W."/>
            <person name="Tedersoo L."/>
            <person name="Vaario L.-M."/>
            <person name="Yamada A."/>
            <person name="Yan M."/>
            <person name="Wang P."/>
            <person name="Xu J."/>
            <person name="Bruns T."/>
            <person name="Baldrian P."/>
            <person name="Vilgalys R."/>
            <person name="Henrissat B."/>
            <person name="Grigoriev I.V."/>
            <person name="Hibbett D."/>
            <person name="Nagy L.G."/>
            <person name="Martin F.M."/>
        </authorList>
    </citation>
    <scope>NUCLEOTIDE SEQUENCE</scope>
    <source>
        <strain evidence="3">BED1</strain>
    </source>
</reference>
<feature type="region of interest" description="Disordered" evidence="1">
    <location>
        <begin position="56"/>
        <end position="104"/>
    </location>
</feature>
<feature type="compositionally biased region" description="Polar residues" evidence="1">
    <location>
        <begin position="138"/>
        <end position="149"/>
    </location>
</feature>
<accession>A0AAD4C0Y8</accession>
<dbReference type="Proteomes" id="UP001194468">
    <property type="component" value="Unassembled WGS sequence"/>
</dbReference>
<keyword evidence="4" id="KW-1185">Reference proteome</keyword>